<feature type="transmembrane region" description="Helical" evidence="6">
    <location>
        <begin position="613"/>
        <end position="636"/>
    </location>
</feature>
<reference evidence="8" key="1">
    <citation type="submission" date="2016-01" db="EMBL/GenBank/DDBJ databases">
        <title>Genome sequencing of Roseivirga ehrenbergii KMM 6017.</title>
        <authorList>
            <person name="Selvaratnam C."/>
            <person name="Thevarajoo S."/>
            <person name="Goh K.M."/>
            <person name="Ee R."/>
            <person name="Chan K.-G."/>
            <person name="Chong C.S."/>
        </authorList>
    </citation>
    <scope>NUCLEOTIDE SEQUENCE [LARGE SCALE GENOMIC DNA]</scope>
    <source>
        <strain evidence="8">KMM 6017</strain>
    </source>
</reference>
<evidence type="ECO:0000313" key="8">
    <source>
        <dbReference type="EMBL" id="KYG76359.1"/>
    </source>
</evidence>
<feature type="transmembrane region" description="Helical" evidence="6">
    <location>
        <begin position="12"/>
        <end position="31"/>
    </location>
</feature>
<dbReference type="PANTHER" id="PTHR33406:SF12">
    <property type="entry name" value="BLR2997 PROTEIN"/>
    <property type="match status" value="1"/>
</dbReference>
<dbReference type="Proteomes" id="UP000075583">
    <property type="component" value="Unassembled WGS sequence"/>
</dbReference>
<name>A0A150XC99_ROSEK</name>
<proteinExistence type="predicted"/>
<gene>
    <name evidence="8" type="ORF">MB14_03690</name>
</gene>
<dbReference type="PANTHER" id="PTHR33406">
    <property type="entry name" value="MEMBRANE PROTEIN MJ1562-RELATED"/>
    <property type="match status" value="1"/>
</dbReference>
<evidence type="ECO:0000256" key="4">
    <source>
        <dbReference type="ARBA" id="ARBA00022989"/>
    </source>
</evidence>
<evidence type="ECO:0000256" key="3">
    <source>
        <dbReference type="ARBA" id="ARBA00022692"/>
    </source>
</evidence>
<evidence type="ECO:0000256" key="1">
    <source>
        <dbReference type="ARBA" id="ARBA00004651"/>
    </source>
</evidence>
<dbReference type="InterPro" id="IPR050545">
    <property type="entry name" value="Mycobact_MmpL"/>
</dbReference>
<dbReference type="AlphaFoldDB" id="A0A150XC99"/>
<keyword evidence="3 6" id="KW-0812">Transmembrane</keyword>
<evidence type="ECO:0000256" key="5">
    <source>
        <dbReference type="ARBA" id="ARBA00023136"/>
    </source>
</evidence>
<evidence type="ECO:0000256" key="6">
    <source>
        <dbReference type="SAM" id="Phobius"/>
    </source>
</evidence>
<dbReference type="InterPro" id="IPR004869">
    <property type="entry name" value="MMPL_dom"/>
</dbReference>
<comment type="caution">
    <text evidence="8">The sequence shown here is derived from an EMBL/GenBank/DDBJ whole genome shotgun (WGS) entry which is preliminary data.</text>
</comment>
<feature type="transmembrane region" description="Helical" evidence="6">
    <location>
        <begin position="734"/>
        <end position="762"/>
    </location>
</feature>
<dbReference type="OrthoDB" id="9805018at2"/>
<feature type="domain" description="SSD" evidence="7">
    <location>
        <begin position="262"/>
        <end position="370"/>
    </location>
</feature>
<sequence>MWSKLPHIVLKYRLALMILLLLFTVFMGYMARDVKMAFNFNTAVPETDENYKYFQDFKKNFGEDGNILVLGVKDSSLYELDNFLKYEALNKKLRSVEGITNVISLATLQNITKNQDSRSFELTPLIKQSPTSQAELDSIMAAALNLKFYSGQLMNVKNGATLILITMDREVLNSKLRNDVVGEIQGIGKAFSADTGIELHYSGMPFVRTIMQEMTAKELKLFIVLSIAITALILFLFFRSWTAVVFPLIVIGVVVTWVMGTLGILQYNINVLTGLIPSIIIVIGIPNSIYLLNKYHQDFAKHGNKMKALSLMIRKIGLVTFITNFTTAIGFLVLVTTDITLLKEFGLVAGINILATFVVSMVLIPGIFSYLPAPKPAQLKHLDFKMTGRALTLLDLLVHRHRYRVFIITFVVVGVSLYGVSKLYSVAYMVDDIPEESTLKQDLYFFEENFNGVMPLEIIVDFGKPRSSLNARNLRKVERLEIGLDSIDFVSQPISIVSFAKAIRQAYYNGDSNRYSLPSPSDRNAILNYLSNQKDEDGLLNSFVDTTGQVLRVSLKTWDLGSVKMDSLITQVVEPRINEVFGEDEDVHTSVTGSTLLFVKGNKFLIENLQMSLLLAFAIIAVIMAILFANFRMIIISMVPNLIPLILTAGIMGFFGIPLKPSTALIFSIAFGISVDDSIHFLAKYRQELFANKFFVPIAISNSIKETGSSMLYTSIVLFFGFVIFVFSDFGGTVALGLLTSLTLLFAMVTNLTVLPALLMVFDSGKRDLNFHPLIEHYEFYIEDEDEEIDTQNLLIKSNDPFVGSTDKDNKDS</sequence>
<keyword evidence="4 6" id="KW-1133">Transmembrane helix</keyword>
<dbReference type="EMBL" id="LQZQ01000023">
    <property type="protein sequence ID" value="KYG76359.1"/>
    <property type="molecule type" value="Genomic_DNA"/>
</dbReference>
<feature type="transmembrane region" description="Helical" evidence="6">
    <location>
        <begin position="710"/>
        <end position="728"/>
    </location>
</feature>
<keyword evidence="9" id="KW-1185">Reference proteome</keyword>
<accession>A0A150XC99</accession>
<feature type="transmembrane region" description="Helical" evidence="6">
    <location>
        <begin position="219"/>
        <end position="238"/>
    </location>
</feature>
<dbReference type="InterPro" id="IPR000731">
    <property type="entry name" value="SSD"/>
</dbReference>
<feature type="domain" description="SSD" evidence="7">
    <location>
        <begin position="635"/>
        <end position="761"/>
    </location>
</feature>
<keyword evidence="5 6" id="KW-0472">Membrane</keyword>
<feature type="transmembrane region" description="Helical" evidence="6">
    <location>
        <begin position="312"/>
        <end position="335"/>
    </location>
</feature>
<dbReference type="Pfam" id="PF03176">
    <property type="entry name" value="MMPL"/>
    <property type="match status" value="2"/>
</dbReference>
<dbReference type="SUPFAM" id="SSF82866">
    <property type="entry name" value="Multidrug efflux transporter AcrB transmembrane domain"/>
    <property type="match status" value="2"/>
</dbReference>
<organism evidence="8 9">
    <name type="scientific">Roseivirga ehrenbergii (strain DSM 102268 / JCM 13514 / KCTC 12282 / NCIMB 14502 / KMM 6017)</name>
    <dbReference type="NCBI Taxonomy" id="279360"/>
    <lineage>
        <taxon>Bacteria</taxon>
        <taxon>Pseudomonadati</taxon>
        <taxon>Bacteroidota</taxon>
        <taxon>Cytophagia</taxon>
        <taxon>Cytophagales</taxon>
        <taxon>Roseivirgaceae</taxon>
        <taxon>Roseivirga</taxon>
    </lineage>
</organism>
<evidence type="ECO:0000259" key="7">
    <source>
        <dbReference type="PROSITE" id="PS50156"/>
    </source>
</evidence>
<feature type="transmembrane region" description="Helical" evidence="6">
    <location>
        <begin position="272"/>
        <end position="292"/>
    </location>
</feature>
<feature type="transmembrane region" description="Helical" evidence="6">
    <location>
        <begin position="244"/>
        <end position="265"/>
    </location>
</feature>
<feature type="transmembrane region" description="Helical" evidence="6">
    <location>
        <begin position="642"/>
        <end position="659"/>
    </location>
</feature>
<comment type="subcellular location">
    <subcellularLocation>
        <location evidence="1">Cell membrane</location>
        <topology evidence="1">Multi-pass membrane protein</topology>
    </subcellularLocation>
</comment>
<evidence type="ECO:0000313" key="9">
    <source>
        <dbReference type="Proteomes" id="UP000075583"/>
    </source>
</evidence>
<keyword evidence="2" id="KW-1003">Cell membrane</keyword>
<dbReference type="STRING" id="279360.MB14_03690"/>
<dbReference type="RefSeq" id="WP_062591430.1">
    <property type="nucleotide sequence ID" value="NZ_LQZQ01000023.1"/>
</dbReference>
<evidence type="ECO:0000256" key="2">
    <source>
        <dbReference type="ARBA" id="ARBA00022475"/>
    </source>
</evidence>
<feature type="transmembrane region" description="Helical" evidence="6">
    <location>
        <begin position="403"/>
        <end position="420"/>
    </location>
</feature>
<feature type="transmembrane region" description="Helical" evidence="6">
    <location>
        <begin position="347"/>
        <end position="371"/>
    </location>
</feature>
<dbReference type="GO" id="GO:0005886">
    <property type="term" value="C:plasma membrane"/>
    <property type="evidence" value="ECO:0007669"/>
    <property type="project" value="UniProtKB-SubCell"/>
</dbReference>
<dbReference type="PROSITE" id="PS50156">
    <property type="entry name" value="SSD"/>
    <property type="match status" value="2"/>
</dbReference>
<dbReference type="Gene3D" id="1.20.1640.10">
    <property type="entry name" value="Multidrug efflux transporter AcrB transmembrane domain"/>
    <property type="match status" value="2"/>
</dbReference>
<protein>
    <recommendedName>
        <fullName evidence="7">SSD domain-containing protein</fullName>
    </recommendedName>
</protein>